<dbReference type="InterPro" id="IPR050109">
    <property type="entry name" value="HTH-type_TetR-like_transc_reg"/>
</dbReference>
<dbReference type="Pfam" id="PF00440">
    <property type="entry name" value="TetR_N"/>
    <property type="match status" value="1"/>
</dbReference>
<dbReference type="InterPro" id="IPR001647">
    <property type="entry name" value="HTH_TetR"/>
</dbReference>
<keyword evidence="1 2" id="KW-0238">DNA-binding</keyword>
<dbReference type="InterPro" id="IPR009057">
    <property type="entry name" value="Homeodomain-like_sf"/>
</dbReference>
<protein>
    <submittedName>
        <fullName evidence="4">TetR/AcrR family transcriptional regulator</fullName>
    </submittedName>
</protein>
<dbReference type="Proteomes" id="UP001611415">
    <property type="component" value="Unassembled WGS sequence"/>
</dbReference>
<keyword evidence="5" id="KW-1185">Reference proteome</keyword>
<dbReference type="PANTHER" id="PTHR30055">
    <property type="entry name" value="HTH-TYPE TRANSCRIPTIONAL REGULATOR RUTR"/>
    <property type="match status" value="1"/>
</dbReference>
<evidence type="ECO:0000313" key="5">
    <source>
        <dbReference type="Proteomes" id="UP001611415"/>
    </source>
</evidence>
<evidence type="ECO:0000313" key="4">
    <source>
        <dbReference type="EMBL" id="MFI2476595.1"/>
    </source>
</evidence>
<comment type="caution">
    <text evidence="4">The sequence shown here is derived from an EMBL/GenBank/DDBJ whole genome shotgun (WGS) entry which is preliminary data.</text>
</comment>
<proteinExistence type="predicted"/>
<dbReference type="SUPFAM" id="SSF46689">
    <property type="entry name" value="Homeodomain-like"/>
    <property type="match status" value="1"/>
</dbReference>
<gene>
    <name evidence="4" type="ORF">ACH49W_24705</name>
</gene>
<dbReference type="Gene3D" id="1.10.357.10">
    <property type="entry name" value="Tetracycline Repressor, domain 2"/>
    <property type="match status" value="1"/>
</dbReference>
<dbReference type="PANTHER" id="PTHR30055:SF226">
    <property type="entry name" value="HTH-TYPE TRANSCRIPTIONAL REGULATOR PKSA"/>
    <property type="match status" value="1"/>
</dbReference>
<reference evidence="4 5" key="1">
    <citation type="submission" date="2024-10" db="EMBL/GenBank/DDBJ databases">
        <title>The Natural Products Discovery Center: Release of the First 8490 Sequenced Strains for Exploring Actinobacteria Biosynthetic Diversity.</title>
        <authorList>
            <person name="Kalkreuter E."/>
            <person name="Kautsar S.A."/>
            <person name="Yang D."/>
            <person name="Bader C.D."/>
            <person name="Teijaro C.N."/>
            <person name="Fluegel L."/>
            <person name="Davis C.M."/>
            <person name="Simpson J.R."/>
            <person name="Lauterbach L."/>
            <person name="Steele A.D."/>
            <person name="Gui C."/>
            <person name="Meng S."/>
            <person name="Li G."/>
            <person name="Viehrig K."/>
            <person name="Ye F."/>
            <person name="Su P."/>
            <person name="Kiefer A.F."/>
            <person name="Nichols A."/>
            <person name="Cepeda A.J."/>
            <person name="Yan W."/>
            <person name="Fan B."/>
            <person name="Jiang Y."/>
            <person name="Adhikari A."/>
            <person name="Zheng C.-J."/>
            <person name="Schuster L."/>
            <person name="Cowan T.M."/>
            <person name="Smanski M.J."/>
            <person name="Chevrette M.G."/>
            <person name="De Carvalho L.P.S."/>
            <person name="Shen B."/>
        </authorList>
    </citation>
    <scope>NUCLEOTIDE SEQUENCE [LARGE SCALE GENOMIC DNA]</scope>
    <source>
        <strain evidence="4 5">NPDC019275</strain>
    </source>
</reference>
<dbReference type="EMBL" id="JBIRYO010000017">
    <property type="protein sequence ID" value="MFI2476595.1"/>
    <property type="molecule type" value="Genomic_DNA"/>
</dbReference>
<organism evidence="4 5">
    <name type="scientific">Nocardia xishanensis</name>
    <dbReference type="NCBI Taxonomy" id="238964"/>
    <lineage>
        <taxon>Bacteria</taxon>
        <taxon>Bacillati</taxon>
        <taxon>Actinomycetota</taxon>
        <taxon>Actinomycetes</taxon>
        <taxon>Mycobacteriales</taxon>
        <taxon>Nocardiaceae</taxon>
        <taxon>Nocardia</taxon>
    </lineage>
</organism>
<accession>A0ABW7X6D9</accession>
<feature type="DNA-binding region" description="H-T-H motif" evidence="2">
    <location>
        <begin position="26"/>
        <end position="45"/>
    </location>
</feature>
<feature type="domain" description="HTH tetR-type" evidence="3">
    <location>
        <begin position="3"/>
        <end position="63"/>
    </location>
</feature>
<dbReference type="PROSITE" id="PS50977">
    <property type="entry name" value="HTH_TETR_2"/>
    <property type="match status" value="1"/>
</dbReference>
<evidence type="ECO:0000256" key="1">
    <source>
        <dbReference type="ARBA" id="ARBA00023125"/>
    </source>
</evidence>
<name>A0ABW7X6D9_9NOCA</name>
<evidence type="ECO:0000256" key="2">
    <source>
        <dbReference type="PROSITE-ProRule" id="PRU00335"/>
    </source>
</evidence>
<evidence type="ECO:0000259" key="3">
    <source>
        <dbReference type="PROSITE" id="PS50977"/>
    </source>
</evidence>
<sequence length="208" mass="21494">MATDRLDEVLDATYECLARYGVRRTTVDDIGATMGVSRSAVYQYVRGKDDAVRRLAERLHDQALAGARAAASTNAPAAERIRGVLAAKLELVLRLRGDSPHAAELLDAKARLFGDVCAAFTGDLRGLLIELFDTAGAAGSVPPAAAADICVALVIGLESVANPRDLFDPAIDAVLAGLLGTGPSAGSTRDGFGAPVETFPGMMRGAGA</sequence>
<dbReference type="RefSeq" id="WP_357400403.1">
    <property type="nucleotide sequence ID" value="NZ_JBEYCD010000001.1"/>
</dbReference>